<accession>A0A0K0DE31</accession>
<dbReference type="AlphaFoldDB" id="A0A0K0DE31"/>
<keyword evidence="2" id="KW-1185">Reference proteome</keyword>
<evidence type="ECO:0000313" key="3">
    <source>
        <dbReference type="WBParaSite" id="ACAC_0000905901-mRNA-1"/>
    </source>
</evidence>
<reference evidence="2" key="1">
    <citation type="submission" date="2012-09" db="EMBL/GenBank/DDBJ databases">
        <authorList>
            <person name="Martin A.A."/>
        </authorList>
    </citation>
    <scope>NUCLEOTIDE SEQUENCE</scope>
</reference>
<dbReference type="SUPFAM" id="SSF81382">
    <property type="entry name" value="Skp1 dimerisation domain-like"/>
    <property type="match status" value="1"/>
</dbReference>
<dbReference type="InterPro" id="IPR016072">
    <property type="entry name" value="Skp1_comp_dimer"/>
</dbReference>
<evidence type="ECO:0000259" key="1">
    <source>
        <dbReference type="Pfam" id="PF01466"/>
    </source>
</evidence>
<dbReference type="Gene3D" id="3.30.710.10">
    <property type="entry name" value="Potassium Channel Kv1.1, Chain A"/>
    <property type="match status" value="1"/>
</dbReference>
<proteinExistence type="predicted"/>
<sequence>MQHENEQLQGIPPSQDLINGVISTGTPSHHCKVTESASKTCLSMHTGVADTPGRRRVFSTSDGRHLYVSDEDFSNFSAIRRLFDDAGPCVAGSPTSILTLPVCITSNVLDKLVSLARCRSGNGKFVSNKVDSLLGNETVPELLKMVEACMFLDARLLARECARRVANLLDGKTVMEMRALLGIPVDTKLPSEMSEKVPIP</sequence>
<reference evidence="3" key="2">
    <citation type="submission" date="2017-02" db="UniProtKB">
        <authorList>
            <consortium name="WormBaseParasite"/>
        </authorList>
    </citation>
    <scope>IDENTIFICATION</scope>
</reference>
<dbReference type="GO" id="GO:0006511">
    <property type="term" value="P:ubiquitin-dependent protein catabolic process"/>
    <property type="evidence" value="ECO:0007669"/>
    <property type="project" value="InterPro"/>
</dbReference>
<organism evidence="2 3">
    <name type="scientific">Angiostrongylus cantonensis</name>
    <name type="common">Rat lungworm</name>
    <dbReference type="NCBI Taxonomy" id="6313"/>
    <lineage>
        <taxon>Eukaryota</taxon>
        <taxon>Metazoa</taxon>
        <taxon>Ecdysozoa</taxon>
        <taxon>Nematoda</taxon>
        <taxon>Chromadorea</taxon>
        <taxon>Rhabditida</taxon>
        <taxon>Rhabditina</taxon>
        <taxon>Rhabditomorpha</taxon>
        <taxon>Strongyloidea</taxon>
        <taxon>Metastrongylidae</taxon>
        <taxon>Angiostrongylus</taxon>
    </lineage>
</organism>
<dbReference type="Proteomes" id="UP000035642">
    <property type="component" value="Unassembled WGS sequence"/>
</dbReference>
<dbReference type="InterPro" id="IPR011333">
    <property type="entry name" value="SKP1/BTB/POZ_sf"/>
</dbReference>
<name>A0A0K0DE31_ANGCA</name>
<dbReference type="InterPro" id="IPR036296">
    <property type="entry name" value="SKP1-like_dim_sf"/>
</dbReference>
<dbReference type="Pfam" id="PF01466">
    <property type="entry name" value="Skp1"/>
    <property type="match status" value="1"/>
</dbReference>
<dbReference type="WBParaSite" id="ACAC_0000905901-mRNA-1">
    <property type="protein sequence ID" value="ACAC_0000905901-mRNA-1"/>
    <property type="gene ID" value="ACAC_0000905901"/>
</dbReference>
<evidence type="ECO:0000313" key="2">
    <source>
        <dbReference type="Proteomes" id="UP000035642"/>
    </source>
</evidence>
<feature type="domain" description="SKP1 component dimerisation" evidence="1">
    <location>
        <begin position="161"/>
        <end position="187"/>
    </location>
</feature>
<protein>
    <submittedName>
        <fullName evidence="3">Skp1 domain-containing protein</fullName>
    </submittedName>
</protein>